<evidence type="ECO:0000259" key="1">
    <source>
        <dbReference type="Pfam" id="PF08241"/>
    </source>
</evidence>
<dbReference type="EMBL" id="CP000909">
    <property type="protein sequence ID" value="ABY33307.1"/>
    <property type="molecule type" value="Genomic_DNA"/>
</dbReference>
<dbReference type="eggNOG" id="COG1403">
    <property type="taxonomic scope" value="Bacteria"/>
</dbReference>
<proteinExistence type="predicted"/>
<organism evidence="3 4">
    <name type="scientific">Chloroflexus aurantiacus (strain ATCC 29366 / DSM 635 / J-10-fl)</name>
    <dbReference type="NCBI Taxonomy" id="324602"/>
    <lineage>
        <taxon>Bacteria</taxon>
        <taxon>Bacillati</taxon>
        <taxon>Chloroflexota</taxon>
        <taxon>Chloroflexia</taxon>
        <taxon>Chloroflexales</taxon>
        <taxon>Chloroflexineae</taxon>
        <taxon>Chloroflexaceae</taxon>
        <taxon>Chloroflexus</taxon>
    </lineage>
</organism>
<dbReference type="InterPro" id="IPR029063">
    <property type="entry name" value="SAM-dependent_MTases_sf"/>
</dbReference>
<dbReference type="eggNOG" id="COG0500">
    <property type="taxonomic scope" value="Bacteria"/>
</dbReference>
<dbReference type="STRING" id="324602.Caur_0053"/>
<dbReference type="PANTHER" id="PTHR42912">
    <property type="entry name" value="METHYLTRANSFERASE"/>
    <property type="match status" value="1"/>
</dbReference>
<dbReference type="GO" id="GO:0008168">
    <property type="term" value="F:methyltransferase activity"/>
    <property type="evidence" value="ECO:0000318"/>
    <property type="project" value="GO_Central"/>
</dbReference>
<dbReference type="InterPro" id="IPR003615">
    <property type="entry name" value="HNH_nuc"/>
</dbReference>
<evidence type="ECO:0000259" key="2">
    <source>
        <dbReference type="Pfam" id="PF13395"/>
    </source>
</evidence>
<dbReference type="KEGG" id="cau:Caur_0053"/>
<dbReference type="CDD" id="cd00085">
    <property type="entry name" value="HNHc"/>
    <property type="match status" value="1"/>
</dbReference>
<reference evidence="4" key="1">
    <citation type="journal article" date="2011" name="BMC Genomics">
        <title>Complete genome sequence of the filamentous anoxygenic phototrophic bacterium Chloroflexus aurantiacus.</title>
        <authorList>
            <person name="Tang K.H."/>
            <person name="Barry K."/>
            <person name="Chertkov O."/>
            <person name="Dalin E."/>
            <person name="Han C.S."/>
            <person name="Hauser L.J."/>
            <person name="Honchak B.M."/>
            <person name="Karbach L.E."/>
            <person name="Land M.L."/>
            <person name="Lapidus A."/>
            <person name="Larimer F.W."/>
            <person name="Mikhailova N."/>
            <person name="Pitluck S."/>
            <person name="Pierson B.K."/>
            <person name="Blankenship R.E."/>
        </authorList>
    </citation>
    <scope>NUCLEOTIDE SEQUENCE [LARGE SCALE GENOMIC DNA]</scope>
    <source>
        <strain evidence="4">ATCC 29366 / DSM 635 / J-10-fl</strain>
    </source>
</reference>
<evidence type="ECO:0000313" key="4">
    <source>
        <dbReference type="Proteomes" id="UP000002008"/>
    </source>
</evidence>
<dbReference type="AlphaFoldDB" id="A9WAS9"/>
<keyword evidence="4" id="KW-1185">Reference proteome</keyword>
<dbReference type="InterPro" id="IPR050508">
    <property type="entry name" value="Methyltransf_Superfamily"/>
</dbReference>
<dbReference type="PATRIC" id="fig|324602.8.peg.59"/>
<feature type="domain" description="Methyltransferase type 11" evidence="1">
    <location>
        <begin position="44"/>
        <end position="138"/>
    </location>
</feature>
<keyword evidence="3" id="KW-0808">Transferase</keyword>
<dbReference type="Pfam" id="PF08241">
    <property type="entry name" value="Methyltransf_11"/>
    <property type="match status" value="1"/>
</dbReference>
<dbReference type="RefSeq" id="WP_012255963.1">
    <property type="nucleotide sequence ID" value="NC_010175.1"/>
</dbReference>
<dbReference type="InParanoid" id="A9WAS9"/>
<dbReference type="GO" id="GO:0032259">
    <property type="term" value="P:methylation"/>
    <property type="evidence" value="ECO:0007669"/>
    <property type="project" value="UniProtKB-KW"/>
</dbReference>
<dbReference type="SUPFAM" id="SSF53335">
    <property type="entry name" value="S-adenosyl-L-methionine-dependent methyltransferases"/>
    <property type="match status" value="1"/>
</dbReference>
<dbReference type="HOGENOM" id="CLU_496011_0_0_0"/>
<dbReference type="Gene3D" id="1.10.30.50">
    <property type="match status" value="1"/>
</dbReference>
<dbReference type="Pfam" id="PF13395">
    <property type="entry name" value="HNH_4"/>
    <property type="match status" value="1"/>
</dbReference>
<keyword evidence="3" id="KW-0489">Methyltransferase</keyword>
<dbReference type="Gene3D" id="3.40.50.150">
    <property type="entry name" value="Vaccinia Virus protein VP39"/>
    <property type="match status" value="1"/>
</dbReference>
<dbReference type="GO" id="GO:0008757">
    <property type="term" value="F:S-adenosylmethionine-dependent methyltransferase activity"/>
    <property type="evidence" value="ECO:0007669"/>
    <property type="project" value="InterPro"/>
</dbReference>
<accession>A9WAS9</accession>
<dbReference type="EnsemblBacteria" id="ABY33307">
    <property type="protein sequence ID" value="ABY33307"/>
    <property type="gene ID" value="Caur_0053"/>
</dbReference>
<dbReference type="CDD" id="cd02440">
    <property type="entry name" value="AdoMet_MTases"/>
    <property type="match status" value="1"/>
</dbReference>
<sequence>MADAETIRSYDQLAREQAAFQRHLQPTAIYRLVETFFHPGRPTIDIGSGSGRDVAWLNQHGYQAIGLEPSAGMIAEARAAYAGIEIRQGALPDLAGIADASFDNVLCVAVLMHLPAAELIGAVINLARILRPGGRLIVSYRTPPPEGERAHDGRLYTVIPPARLMLLLESSGLQILFSEDLPDPHRPSIRWFNMVAEKSDRDVSRGLERVGSVLAHDRKTATYKLALLRALCIIARNAFNLVEWSSDVVYVLLRAIATQWLIFYWPLLTSSEFIAQIRGEHPLSPKPIAFRPAITSLAKQLGGAAGLYNVLRILEEDPHRYDDILKLIANTIRKGPVTYSGSIHSPIFSYRPGKSDTFGWVAVPIDIWLDICRFNHWIEDSIVLRWAYLTDELNRTADPGRYLSLLVAKPLHERDTQEVRQALNRSPELFCVWTGQRLGHGYEVDHVIPYSVWGNNDLWNLLPAHPRINQTKRDALPARSILLARREAIIDYWQRYAQIDVFQPRFAVQIHRALGCNLRHADWPKLAFAGLEEVVERTAIVRGLPRWSP</sequence>
<feature type="domain" description="HNH nuclease" evidence="2">
    <location>
        <begin position="441"/>
        <end position="477"/>
    </location>
</feature>
<dbReference type="Proteomes" id="UP000002008">
    <property type="component" value="Chromosome"/>
</dbReference>
<evidence type="ECO:0000313" key="3">
    <source>
        <dbReference type="EMBL" id="ABY33307.1"/>
    </source>
</evidence>
<protein>
    <submittedName>
        <fullName evidence="3">Methyltransferase type 11</fullName>
    </submittedName>
</protein>
<gene>
    <name evidence="3" type="ordered locus">Caur_0053</name>
</gene>
<name>A9WAS9_CHLAA</name>
<dbReference type="InterPro" id="IPR013216">
    <property type="entry name" value="Methyltransf_11"/>
</dbReference>
<dbReference type="PANTHER" id="PTHR42912:SF94">
    <property type="entry name" value="METHYLTRANSFERASE TYPE 11 DOMAIN-CONTAINING PROTEIN"/>
    <property type="match status" value="1"/>
</dbReference>